<dbReference type="SUPFAM" id="SSF53383">
    <property type="entry name" value="PLP-dependent transferases"/>
    <property type="match status" value="1"/>
</dbReference>
<comment type="similarity">
    <text evidence="4">Belongs to the class-III pyridoxal-phosphate-dependent aminotransferase family.</text>
</comment>
<evidence type="ECO:0000313" key="6">
    <source>
        <dbReference type="Proteomes" id="UP000294299"/>
    </source>
</evidence>
<dbReference type="PANTHER" id="PTHR42684">
    <property type="entry name" value="ADENOSYLMETHIONINE-8-AMINO-7-OXONONANOATE AMINOTRANSFERASE"/>
    <property type="match status" value="1"/>
</dbReference>
<dbReference type="PIRSF" id="PIRSF000521">
    <property type="entry name" value="Transaminase_4ab_Lys_Orn"/>
    <property type="match status" value="1"/>
</dbReference>
<dbReference type="InterPro" id="IPR015424">
    <property type="entry name" value="PyrdxlP-dep_Trfase"/>
</dbReference>
<keyword evidence="3 4" id="KW-0663">Pyridoxal phosphate</keyword>
<dbReference type="Gene3D" id="3.90.1150.10">
    <property type="entry name" value="Aspartate Aminotransferase, domain 1"/>
    <property type="match status" value="1"/>
</dbReference>
<sequence length="429" mass="48412">MAESSKIYKKRIIKSGQDFHFVDERGQKYLDGISNMWCNVWGFNENNITNAMIDQIKKIPHSTIFGLSNLKSMELSRYFLKLTKGMDKIFYTDNGSSAIESALKIATQYWSNQGKETKTRFLSVKSSYHGDTMGAMSVGYVDLYFKKYKHILFPTVTVPKPIGSRLDVSNREIDTDRVIEKTEKIIEENSDKAIALIMESGAQIAGGVNIYPAGYQKRVAELCRKYNVLFILDEIATGFGRLGNMIEYIAQDSIPDIACFGKAITGGYFPLAITTASRKVYEEFEGEWIDQKHLYHGHTFSGHPVGCTAVIENIKMYRKNKLISKIRKNSNLLVKRLTEFNQFPIVSNIRGKGLLAAFDLVKNGNPIKSINGAPISMFIIKESLRRGVYLRSLGSTIVIIPPLAIDKDSLEIILNTQFEIVAEIYKSIK</sequence>
<dbReference type="AlphaFoldDB" id="A0A484ICG3"/>
<keyword evidence="6" id="KW-1185">Reference proteome</keyword>
<name>A0A484ICG3_9ARCH</name>
<protein>
    <submittedName>
        <fullName evidence="5">L-Lysine-8-amino-7-oxononanoate aminotransferase</fullName>
        <ecNumber evidence="5">2.6.1.-</ecNumber>
    </submittedName>
</protein>
<dbReference type="InterPro" id="IPR005814">
    <property type="entry name" value="Aminotrans_3"/>
</dbReference>
<dbReference type="Pfam" id="PF00202">
    <property type="entry name" value="Aminotran_3"/>
    <property type="match status" value="1"/>
</dbReference>
<dbReference type="GO" id="GO:0009102">
    <property type="term" value="P:biotin biosynthetic process"/>
    <property type="evidence" value="ECO:0007669"/>
    <property type="project" value="TreeGrafter"/>
</dbReference>
<dbReference type="KEGG" id="nfn:NFRAN_3155"/>
<reference evidence="5 6" key="1">
    <citation type="submission" date="2019-02" db="EMBL/GenBank/DDBJ databases">
        <authorList>
            <person name="Lehtovirta-Morley E L."/>
        </authorList>
    </citation>
    <scope>NUCLEOTIDE SEQUENCE [LARGE SCALE GENOMIC DNA]</scope>
    <source>
        <strain evidence="5">NFRAN1</strain>
    </source>
</reference>
<evidence type="ECO:0000256" key="3">
    <source>
        <dbReference type="ARBA" id="ARBA00022898"/>
    </source>
</evidence>
<dbReference type="InterPro" id="IPR015421">
    <property type="entry name" value="PyrdxlP-dep_Trfase_major"/>
</dbReference>
<gene>
    <name evidence="5" type="primary">bioK</name>
    <name evidence="5" type="ORF">NFRAN_3155</name>
</gene>
<keyword evidence="1 5" id="KW-0032">Aminotransferase</keyword>
<dbReference type="InterPro" id="IPR049704">
    <property type="entry name" value="Aminotrans_3_PPA_site"/>
</dbReference>
<dbReference type="EC" id="2.6.1.-" evidence="5"/>
<dbReference type="PROSITE" id="PS00600">
    <property type="entry name" value="AA_TRANSFER_CLASS_3"/>
    <property type="match status" value="1"/>
</dbReference>
<dbReference type="CDD" id="cd00610">
    <property type="entry name" value="OAT_like"/>
    <property type="match status" value="1"/>
</dbReference>
<dbReference type="InterPro" id="IPR015422">
    <property type="entry name" value="PyrdxlP-dep_Trfase_small"/>
</dbReference>
<dbReference type="PANTHER" id="PTHR42684:SF3">
    <property type="entry name" value="ADENOSYLMETHIONINE-8-AMINO-7-OXONONANOATE AMINOTRANSFERASE"/>
    <property type="match status" value="1"/>
</dbReference>
<evidence type="ECO:0000256" key="4">
    <source>
        <dbReference type="RuleBase" id="RU003560"/>
    </source>
</evidence>
<keyword evidence="2 5" id="KW-0808">Transferase</keyword>
<accession>A0A484ICG3</accession>
<evidence type="ECO:0000313" key="5">
    <source>
        <dbReference type="EMBL" id="VFJ15473.1"/>
    </source>
</evidence>
<proteinExistence type="inferred from homology"/>
<dbReference type="Gene3D" id="3.40.640.10">
    <property type="entry name" value="Type I PLP-dependent aspartate aminotransferase-like (Major domain)"/>
    <property type="match status" value="1"/>
</dbReference>
<dbReference type="GO" id="GO:0030170">
    <property type="term" value="F:pyridoxal phosphate binding"/>
    <property type="evidence" value="ECO:0007669"/>
    <property type="project" value="InterPro"/>
</dbReference>
<organism evidence="5 6">
    <name type="scientific">Candidatus Nitrosocosmicus franklandianus</name>
    <dbReference type="NCBI Taxonomy" id="1798806"/>
    <lineage>
        <taxon>Archaea</taxon>
        <taxon>Nitrososphaerota</taxon>
        <taxon>Nitrososphaeria</taxon>
        <taxon>Nitrososphaerales</taxon>
        <taxon>Nitrososphaeraceae</taxon>
        <taxon>Candidatus Nitrosocosmicus</taxon>
    </lineage>
</organism>
<dbReference type="EMBL" id="LR216287">
    <property type="protein sequence ID" value="VFJ15473.1"/>
    <property type="molecule type" value="Genomic_DNA"/>
</dbReference>
<dbReference type="GO" id="GO:0004015">
    <property type="term" value="F:adenosylmethionine-8-amino-7-oxononanoate transaminase activity"/>
    <property type="evidence" value="ECO:0007669"/>
    <property type="project" value="TreeGrafter"/>
</dbReference>
<evidence type="ECO:0000256" key="2">
    <source>
        <dbReference type="ARBA" id="ARBA00022679"/>
    </source>
</evidence>
<dbReference type="Proteomes" id="UP000294299">
    <property type="component" value="Chromosome NFRAN"/>
</dbReference>
<evidence type="ECO:0000256" key="1">
    <source>
        <dbReference type="ARBA" id="ARBA00022576"/>
    </source>
</evidence>